<name>A0ABS7B862_9ACTN</name>
<protein>
    <submittedName>
        <fullName evidence="2">Uncharacterized protein</fullName>
    </submittedName>
</protein>
<feature type="region of interest" description="Disordered" evidence="1">
    <location>
        <begin position="51"/>
        <end position="80"/>
    </location>
</feature>
<evidence type="ECO:0000256" key="1">
    <source>
        <dbReference type="SAM" id="MobiDB-lite"/>
    </source>
</evidence>
<gene>
    <name evidence="2" type="ORF">KZ829_26300</name>
</gene>
<dbReference type="EMBL" id="JAHXZI010000014">
    <property type="protein sequence ID" value="MBW6437252.1"/>
    <property type="molecule type" value="Genomic_DNA"/>
</dbReference>
<sequence>MCGTSIAPVDADTIGGTIAISQPPNALRGSTFSCRVNCRYGIATAVNRPASVPADHSAQSTATAACGPITSGPASSVPAPTVISAIGGAP</sequence>
<evidence type="ECO:0000313" key="2">
    <source>
        <dbReference type="EMBL" id="MBW6437252.1"/>
    </source>
</evidence>
<evidence type="ECO:0000313" key="3">
    <source>
        <dbReference type="Proteomes" id="UP001519863"/>
    </source>
</evidence>
<comment type="caution">
    <text evidence="2">The sequence shown here is derived from an EMBL/GenBank/DDBJ whole genome shotgun (WGS) entry which is preliminary data.</text>
</comment>
<keyword evidence="3" id="KW-1185">Reference proteome</keyword>
<proteinExistence type="predicted"/>
<reference evidence="2 3" key="1">
    <citation type="journal article" date="2013" name="Antonie Van Leeuwenhoek">
        <title>Actinoplanes hulinensis sp. nov., a novel actinomycete isolated from soybean root (Glycine max (L.) Merr).</title>
        <authorList>
            <person name="Shen Y."/>
            <person name="Liu C."/>
            <person name="Wang X."/>
            <person name="Zhao J."/>
            <person name="Jia F."/>
            <person name="Zhang Y."/>
            <person name="Wang L."/>
            <person name="Yang D."/>
            <person name="Xiang W."/>
        </authorList>
    </citation>
    <scope>NUCLEOTIDE SEQUENCE [LARGE SCALE GENOMIC DNA]</scope>
    <source>
        <strain evidence="2 3">NEAU-M9</strain>
    </source>
</reference>
<organism evidence="2 3">
    <name type="scientific">Actinoplanes hulinensis</name>
    <dbReference type="NCBI Taxonomy" id="1144547"/>
    <lineage>
        <taxon>Bacteria</taxon>
        <taxon>Bacillati</taxon>
        <taxon>Actinomycetota</taxon>
        <taxon>Actinomycetes</taxon>
        <taxon>Micromonosporales</taxon>
        <taxon>Micromonosporaceae</taxon>
        <taxon>Actinoplanes</taxon>
    </lineage>
</organism>
<dbReference type="Proteomes" id="UP001519863">
    <property type="component" value="Unassembled WGS sequence"/>
</dbReference>
<accession>A0ABS7B862</accession>